<keyword evidence="11" id="KW-1185">Reference proteome</keyword>
<keyword evidence="5 9" id="KW-0812">Transmembrane</keyword>
<keyword evidence="6 9" id="KW-1133">Transmembrane helix</keyword>
<feature type="transmembrane region" description="Helical" evidence="9">
    <location>
        <begin position="510"/>
        <end position="530"/>
    </location>
</feature>
<evidence type="ECO:0000256" key="7">
    <source>
        <dbReference type="ARBA" id="ARBA00023136"/>
    </source>
</evidence>
<evidence type="ECO:0000256" key="5">
    <source>
        <dbReference type="ARBA" id="ARBA00022692"/>
    </source>
</evidence>
<keyword evidence="7 9" id="KW-0472">Membrane</keyword>
<feature type="transmembrane region" description="Helical" evidence="9">
    <location>
        <begin position="183"/>
        <end position="200"/>
    </location>
</feature>
<comment type="subcellular location">
    <subcellularLocation>
        <location evidence="1">Cell membrane</location>
        <topology evidence="1">Multi-pass membrane protein</topology>
    </subcellularLocation>
</comment>
<dbReference type="EMBL" id="FNFF01000001">
    <property type="protein sequence ID" value="SDJ56963.1"/>
    <property type="molecule type" value="Genomic_DNA"/>
</dbReference>
<gene>
    <name evidence="10" type="ORF">SAMN05421806_1011050</name>
</gene>
<dbReference type="GO" id="GO:0005886">
    <property type="term" value="C:plasma membrane"/>
    <property type="evidence" value="ECO:0007669"/>
    <property type="project" value="UniProtKB-SubCell"/>
</dbReference>
<evidence type="ECO:0000256" key="1">
    <source>
        <dbReference type="ARBA" id="ARBA00004651"/>
    </source>
</evidence>
<evidence type="ECO:0000256" key="3">
    <source>
        <dbReference type="ARBA" id="ARBA00022448"/>
    </source>
</evidence>
<feature type="transmembrane region" description="Helical" evidence="9">
    <location>
        <begin position="153"/>
        <end position="171"/>
    </location>
</feature>
<feature type="region of interest" description="Disordered" evidence="8">
    <location>
        <begin position="1"/>
        <end position="114"/>
    </location>
</feature>
<protein>
    <submittedName>
        <fullName evidence="10">Uracil-xanthine permease</fullName>
    </submittedName>
</protein>
<dbReference type="Pfam" id="PF00860">
    <property type="entry name" value="Xan_ur_permease"/>
    <property type="match status" value="1"/>
</dbReference>
<dbReference type="InterPro" id="IPR006043">
    <property type="entry name" value="NCS2"/>
</dbReference>
<evidence type="ECO:0000313" key="10">
    <source>
        <dbReference type="EMBL" id="SDJ56963.1"/>
    </source>
</evidence>
<keyword evidence="3" id="KW-0813">Transport</keyword>
<comment type="similarity">
    <text evidence="2">Belongs to the nucleobase:cation symporter-2 (NCS2) (TC 2.A.40) family.</text>
</comment>
<feature type="transmembrane region" description="Helical" evidence="9">
    <location>
        <begin position="297"/>
        <end position="316"/>
    </location>
</feature>
<name>A0A1G8UT37_9ACTN</name>
<feature type="transmembrane region" description="Helical" evidence="9">
    <location>
        <begin position="121"/>
        <end position="147"/>
    </location>
</feature>
<feature type="transmembrane region" description="Helical" evidence="9">
    <location>
        <begin position="230"/>
        <end position="251"/>
    </location>
</feature>
<feature type="transmembrane region" description="Helical" evidence="9">
    <location>
        <begin position="449"/>
        <end position="470"/>
    </location>
</feature>
<evidence type="ECO:0000313" key="11">
    <source>
        <dbReference type="Proteomes" id="UP000199155"/>
    </source>
</evidence>
<dbReference type="PANTHER" id="PTHR42810:SF4">
    <property type="entry name" value="URIC ACID TRANSPORTER UACT"/>
    <property type="match status" value="1"/>
</dbReference>
<feature type="transmembrane region" description="Helical" evidence="9">
    <location>
        <begin position="206"/>
        <end position="223"/>
    </location>
</feature>
<evidence type="ECO:0000256" key="4">
    <source>
        <dbReference type="ARBA" id="ARBA00022475"/>
    </source>
</evidence>
<accession>A0A1G8UT37</accession>
<dbReference type="InterPro" id="IPR006042">
    <property type="entry name" value="Xan_ur_permease"/>
</dbReference>
<dbReference type="PANTHER" id="PTHR42810">
    <property type="entry name" value="PURINE PERMEASE C1399.01C-RELATED"/>
    <property type="match status" value="1"/>
</dbReference>
<feature type="transmembrane region" description="Helical" evidence="9">
    <location>
        <begin position="271"/>
        <end position="290"/>
    </location>
</feature>
<keyword evidence="4" id="KW-1003">Cell membrane</keyword>
<evidence type="ECO:0000256" key="9">
    <source>
        <dbReference type="SAM" id="Phobius"/>
    </source>
</evidence>
<organism evidence="10 11">
    <name type="scientific">Streptomyces indicus</name>
    <dbReference type="NCBI Taxonomy" id="417292"/>
    <lineage>
        <taxon>Bacteria</taxon>
        <taxon>Bacillati</taxon>
        <taxon>Actinomycetota</taxon>
        <taxon>Actinomycetes</taxon>
        <taxon>Kitasatosporales</taxon>
        <taxon>Streptomycetaceae</taxon>
        <taxon>Streptomyces</taxon>
    </lineage>
</organism>
<feature type="compositionally biased region" description="Low complexity" evidence="8">
    <location>
        <begin position="68"/>
        <end position="77"/>
    </location>
</feature>
<dbReference type="Proteomes" id="UP000199155">
    <property type="component" value="Unassembled WGS sequence"/>
</dbReference>
<feature type="compositionally biased region" description="Pro residues" evidence="8">
    <location>
        <begin position="78"/>
        <end position="89"/>
    </location>
</feature>
<dbReference type="PROSITE" id="PS01116">
    <property type="entry name" value="XANTH_URACIL_PERMASE"/>
    <property type="match status" value="1"/>
</dbReference>
<feature type="transmembrane region" description="Helical" evidence="9">
    <location>
        <begin position="421"/>
        <end position="443"/>
    </location>
</feature>
<dbReference type="AlphaFoldDB" id="A0A1G8UT37"/>
<evidence type="ECO:0000256" key="6">
    <source>
        <dbReference type="ARBA" id="ARBA00022989"/>
    </source>
</evidence>
<evidence type="ECO:0000256" key="2">
    <source>
        <dbReference type="ARBA" id="ARBA00008821"/>
    </source>
</evidence>
<reference evidence="10 11" key="1">
    <citation type="submission" date="2016-10" db="EMBL/GenBank/DDBJ databases">
        <authorList>
            <person name="de Groot N.N."/>
        </authorList>
    </citation>
    <scope>NUCLEOTIDE SEQUENCE [LARGE SCALE GENOMIC DNA]</scope>
    <source>
        <strain evidence="10 11">CGMCC 4.5727</strain>
    </source>
</reference>
<feature type="transmembrane region" description="Helical" evidence="9">
    <location>
        <begin position="482"/>
        <end position="504"/>
    </location>
</feature>
<sequence>MSRPRQSPPGTEARSSAGAMPSAETHSNTEALPSAEAKPGAEARPGTEAQPDAEVLPGTETLSGTEQVAVPAPRAAEVPPPMDAEPPPEAGAGAGSGSGTEAGAQRQLPHPVDESRPRGRILLFGIQHVLVMAATPISAIFLMSATLRLDPELTVGLLSAAFVLSGVGSLVQSLGPWKFGPRLPFVMLPGGAPLILFLAIAEQHGLPTATGAVVLTAVFYFVVLPVFSRLLAFFPALVIGTMIVIVGVNLVKVGATLVTGRPGEPGFADPGNLGLGMATIGFTVAFYLLFSGILRQLAVMLGLLAGTALAAVLGGIDFGAAGADGLLSVPQPMPFGSPQFNLVAALPLMLYSLASMAEATGQTVINAEAVGKEIDRRTAVPKTIRGDALTSLAGGFFGLPLMVTSGENIGIVRVTGVRSRYVTAAAGVVLIAIGFLAPVTHAISVIPSAVVGGTAMVVFAVITVLGVQMLGRSDLDRHTSTFICAVALALGLLPILVPGVYGGFPPNLRILLESGVAVGAFVAAVLNVLFHHVRPGVVARLTRPRTESD</sequence>
<feature type="transmembrane region" description="Helical" evidence="9">
    <location>
        <begin position="336"/>
        <end position="354"/>
    </location>
</feature>
<proteinExistence type="inferred from homology"/>
<dbReference type="NCBIfam" id="NF037981">
    <property type="entry name" value="NCS2_1"/>
    <property type="match status" value="1"/>
</dbReference>
<dbReference type="STRING" id="417292.SAMN05421806_1011050"/>
<dbReference type="GO" id="GO:0042907">
    <property type="term" value="F:xanthine transmembrane transporter activity"/>
    <property type="evidence" value="ECO:0007669"/>
    <property type="project" value="TreeGrafter"/>
</dbReference>
<evidence type="ECO:0000256" key="8">
    <source>
        <dbReference type="SAM" id="MobiDB-lite"/>
    </source>
</evidence>